<dbReference type="Gene3D" id="3.40.50.720">
    <property type="entry name" value="NAD(P)-binding Rossmann-like Domain"/>
    <property type="match status" value="1"/>
</dbReference>
<evidence type="ECO:0000256" key="1">
    <source>
        <dbReference type="ARBA" id="ARBA00006484"/>
    </source>
</evidence>
<dbReference type="GO" id="GO:0016616">
    <property type="term" value="F:oxidoreductase activity, acting on the CH-OH group of donors, NAD or NADP as acceptor"/>
    <property type="evidence" value="ECO:0007669"/>
    <property type="project" value="UniProtKB-ARBA"/>
</dbReference>
<dbReference type="AlphaFoldDB" id="A0ABF7QZC2"/>
<feature type="domain" description="Ketoreductase" evidence="4">
    <location>
        <begin position="11"/>
        <end position="199"/>
    </location>
</feature>
<keyword evidence="5" id="KW-0614">Plasmid</keyword>
<dbReference type="PANTHER" id="PTHR42760">
    <property type="entry name" value="SHORT-CHAIN DEHYDROGENASES/REDUCTASES FAMILY MEMBER"/>
    <property type="match status" value="1"/>
</dbReference>
<geneLocation type="plasmid" evidence="5 6">
    <name>pRLG203</name>
</geneLocation>
<dbReference type="InterPro" id="IPR057326">
    <property type="entry name" value="KR_dom"/>
</dbReference>
<dbReference type="RefSeq" id="WP_012559919.1">
    <property type="nucleotide sequence ID" value="NC_011370.1"/>
</dbReference>
<dbReference type="PRINTS" id="PR00080">
    <property type="entry name" value="SDRFAMILY"/>
</dbReference>
<organism evidence="5 6">
    <name type="scientific">Rhizobium leguminosarum bv. trifolii (strain WSM2304)</name>
    <dbReference type="NCBI Taxonomy" id="395492"/>
    <lineage>
        <taxon>Bacteria</taxon>
        <taxon>Pseudomonadati</taxon>
        <taxon>Pseudomonadota</taxon>
        <taxon>Alphaproteobacteria</taxon>
        <taxon>Hyphomicrobiales</taxon>
        <taxon>Rhizobiaceae</taxon>
        <taxon>Rhizobium/Agrobacterium group</taxon>
        <taxon>Rhizobium</taxon>
    </lineage>
</organism>
<name>A0ABF7QZC2_RHILW</name>
<proteinExistence type="inferred from homology"/>
<dbReference type="FunFam" id="3.40.50.720:FF:000084">
    <property type="entry name" value="Short-chain dehydrogenase reductase"/>
    <property type="match status" value="1"/>
</dbReference>
<dbReference type="Pfam" id="PF00106">
    <property type="entry name" value="adh_short"/>
    <property type="match status" value="1"/>
</dbReference>
<reference evidence="5 6" key="1">
    <citation type="journal article" date="2010" name="Stand. Genomic Sci.">
        <title>Complete genome sequence of Rhizobium leguminosarum bv trifolii strain WSM2304, an effective microsymbiont of the South American clover Trifolium polymorphum.</title>
        <authorList>
            <person name="Reeve W."/>
            <person name="O'Hara G."/>
            <person name="Chain P."/>
            <person name="Ardley J."/>
            <person name="Brau L."/>
            <person name="Nandesena K."/>
            <person name="Tiwari R."/>
            <person name="Malfatti S."/>
            <person name="Kiss H."/>
            <person name="Lapidus A."/>
            <person name="Copeland A."/>
            <person name="Nolan M."/>
            <person name="Land M."/>
            <person name="Ivanova N."/>
            <person name="Mavromatis K."/>
            <person name="Markowitz V."/>
            <person name="Kyrpides N."/>
            <person name="Melino V."/>
            <person name="Denton M."/>
            <person name="Yates R."/>
            <person name="Howieson J."/>
        </authorList>
    </citation>
    <scope>NUCLEOTIDE SEQUENCE [LARGE SCALE GENOMIC DNA]</scope>
    <source>
        <strain evidence="5 6">WSM2304</strain>
    </source>
</reference>
<keyword evidence="6" id="KW-1185">Reference proteome</keyword>
<comment type="similarity">
    <text evidence="1 3">Belongs to the short-chain dehydrogenases/reductases (SDR) family.</text>
</comment>
<dbReference type="InterPro" id="IPR036291">
    <property type="entry name" value="NAD(P)-bd_dom_sf"/>
</dbReference>
<gene>
    <name evidence="5" type="ordered locus">Rleg2_6281</name>
</gene>
<dbReference type="KEGG" id="rlt:Rleg2_6281"/>
<dbReference type="Proteomes" id="UP000008330">
    <property type="component" value="Plasmid pRLG203"/>
</dbReference>
<evidence type="ECO:0000313" key="6">
    <source>
        <dbReference type="Proteomes" id="UP000008330"/>
    </source>
</evidence>
<dbReference type="EMBL" id="CP001195">
    <property type="protein sequence ID" value="ACI59653.1"/>
    <property type="molecule type" value="Genomic_DNA"/>
</dbReference>
<accession>A0ABF7QZC2</accession>
<keyword evidence="2" id="KW-0560">Oxidoreductase</keyword>
<sequence>MDFSTTMLKGKVALVTGGGSGIGRAIALALAEAGANVAVTSRNGKTLEDTAAEVSSLGVRGLAIAANVSQKTEVDQMYRKVIEEFGQVDILVNCAGGSARERSSLFCDSSEEIWDEIIALNYKGVLNVTHAAISDMIARKSGRIINISSLDGIIGAAGRADYSGAKAAVIGFSNALAKEVAQHKITVNSISPGPIVSGYDEIMLSSNSDESKKWVHQMSAITGFGYGSKADISSVALFLASESSGFISGQNIPVCGLANINPGW</sequence>
<dbReference type="SUPFAM" id="SSF51735">
    <property type="entry name" value="NAD(P)-binding Rossmann-fold domains"/>
    <property type="match status" value="1"/>
</dbReference>
<dbReference type="PRINTS" id="PR00081">
    <property type="entry name" value="GDHRDH"/>
</dbReference>
<evidence type="ECO:0000256" key="3">
    <source>
        <dbReference type="RuleBase" id="RU000363"/>
    </source>
</evidence>
<dbReference type="SMART" id="SM00822">
    <property type="entry name" value="PKS_KR"/>
    <property type="match status" value="1"/>
</dbReference>
<evidence type="ECO:0000313" key="5">
    <source>
        <dbReference type="EMBL" id="ACI59653.1"/>
    </source>
</evidence>
<protein>
    <submittedName>
        <fullName evidence="5">Short-chain dehydrogenase/reductase SDR</fullName>
    </submittedName>
</protein>
<dbReference type="PROSITE" id="PS00061">
    <property type="entry name" value="ADH_SHORT"/>
    <property type="match status" value="1"/>
</dbReference>
<dbReference type="InterPro" id="IPR020904">
    <property type="entry name" value="Sc_DH/Rdtase_CS"/>
</dbReference>
<evidence type="ECO:0000256" key="2">
    <source>
        <dbReference type="ARBA" id="ARBA00023002"/>
    </source>
</evidence>
<dbReference type="PANTHER" id="PTHR42760:SF133">
    <property type="entry name" value="3-OXOACYL-[ACYL-CARRIER-PROTEIN] REDUCTASE"/>
    <property type="match status" value="1"/>
</dbReference>
<evidence type="ECO:0000259" key="4">
    <source>
        <dbReference type="SMART" id="SM00822"/>
    </source>
</evidence>
<dbReference type="InterPro" id="IPR002347">
    <property type="entry name" value="SDR_fam"/>
</dbReference>